<feature type="transmembrane region" description="Helical" evidence="14">
    <location>
        <begin position="21"/>
        <end position="41"/>
    </location>
</feature>
<accession>S3DI59</accession>
<evidence type="ECO:0000256" key="13">
    <source>
        <dbReference type="ARBA" id="ARBA00023316"/>
    </source>
</evidence>
<dbReference type="SUPFAM" id="SSF56601">
    <property type="entry name" value="beta-lactamase/transpeptidase-like"/>
    <property type="match status" value="1"/>
</dbReference>
<keyword evidence="11 14" id="KW-1133">Transmembrane helix</keyword>
<keyword evidence="8 14" id="KW-0378">Hydrolase</keyword>
<evidence type="ECO:0000256" key="2">
    <source>
        <dbReference type="ARBA" id="ARBA00004236"/>
    </source>
</evidence>
<evidence type="ECO:0000256" key="9">
    <source>
        <dbReference type="ARBA" id="ARBA00022960"/>
    </source>
</evidence>
<organism evidence="17 18">
    <name type="scientific">Candidatus Photodesmus katoptron Akat1</name>
    <dbReference type="NCBI Taxonomy" id="1236703"/>
    <lineage>
        <taxon>Bacteria</taxon>
        <taxon>Pseudomonadati</taxon>
        <taxon>Pseudomonadota</taxon>
        <taxon>Gammaproteobacteria</taxon>
        <taxon>Vibrionales</taxon>
        <taxon>Vibrionaceae</taxon>
        <taxon>Candidatus Photodesmus</taxon>
    </lineage>
</organism>
<feature type="active site" description="Acyl-ester intermediate" evidence="14">
    <location>
        <position position="334"/>
    </location>
</feature>
<dbReference type="HAMAP" id="MF_02081">
    <property type="entry name" value="MrdA_transpept"/>
    <property type="match status" value="1"/>
</dbReference>
<keyword evidence="3 14" id="KW-1003">Cell membrane</keyword>
<comment type="pathway">
    <text evidence="14">Cell wall biogenesis; peptidoglycan biosynthesis.</text>
</comment>
<name>S3DI59_9GAMM</name>
<keyword evidence="7 14" id="KW-0812">Transmembrane</keyword>
<dbReference type="eggNOG" id="COG0768">
    <property type="taxonomic scope" value="Bacteria"/>
</dbReference>
<reference evidence="17 18" key="1">
    <citation type="journal article" date="2014" name="Environ. Microbiol.">
        <title>Genomic signatures of obligate host dependence in the luminous bacterial symbiont of a vertebrate.</title>
        <authorList>
            <person name="Hendry T.A."/>
            <person name="de Wet J.R."/>
            <person name="Dunlap P.V."/>
        </authorList>
    </citation>
    <scope>NUCLEOTIDE SEQUENCE [LARGE SCALE GENOMIC DNA]</scope>
    <source>
        <strain evidence="17 18">Akat1</strain>
    </source>
</reference>
<keyword evidence="12 14" id="KW-0472">Membrane</keyword>
<dbReference type="EC" id="3.4.16.4" evidence="14"/>
<evidence type="ECO:0000256" key="4">
    <source>
        <dbReference type="ARBA" id="ARBA00022519"/>
    </source>
</evidence>
<dbReference type="GO" id="GO:0009002">
    <property type="term" value="F:serine-type D-Ala-D-Ala carboxypeptidase activity"/>
    <property type="evidence" value="ECO:0007669"/>
    <property type="project" value="UniProtKB-UniRule"/>
</dbReference>
<gene>
    <name evidence="14 17" type="primary">mrdA</name>
    <name evidence="17" type="ORF">O1U_0680</name>
</gene>
<dbReference type="InterPro" id="IPR050515">
    <property type="entry name" value="Beta-lactam/transpept"/>
</dbReference>
<dbReference type="GO" id="GO:0071555">
    <property type="term" value="P:cell wall organization"/>
    <property type="evidence" value="ECO:0007669"/>
    <property type="project" value="UniProtKB-KW"/>
</dbReference>
<dbReference type="GO" id="GO:0009252">
    <property type="term" value="P:peptidoglycan biosynthetic process"/>
    <property type="evidence" value="ECO:0007669"/>
    <property type="project" value="UniProtKB-UniRule"/>
</dbReference>
<protein>
    <recommendedName>
        <fullName evidence="14">Peptidoglycan D,D-transpeptidase MrdA</fullName>
        <ecNumber evidence="14">3.4.16.4</ecNumber>
    </recommendedName>
    <alternativeName>
        <fullName evidence="14">Penicillin-binding protein 2</fullName>
        <shortName evidence="14">PBP-2</shortName>
    </alternativeName>
</protein>
<dbReference type="GO" id="GO:0008658">
    <property type="term" value="F:penicillin binding"/>
    <property type="evidence" value="ECO:0007669"/>
    <property type="project" value="UniProtKB-UniRule"/>
</dbReference>
<dbReference type="GO" id="GO:0008360">
    <property type="term" value="P:regulation of cell shape"/>
    <property type="evidence" value="ECO:0007669"/>
    <property type="project" value="UniProtKB-KW"/>
</dbReference>
<evidence type="ECO:0000313" key="17">
    <source>
        <dbReference type="EMBL" id="EPE37380.1"/>
    </source>
</evidence>
<evidence type="ECO:0000259" key="15">
    <source>
        <dbReference type="Pfam" id="PF00905"/>
    </source>
</evidence>
<dbReference type="Gene3D" id="3.40.710.10">
    <property type="entry name" value="DD-peptidase/beta-lactamase superfamily"/>
    <property type="match status" value="1"/>
</dbReference>
<keyword evidence="4 14" id="KW-0997">Cell inner membrane</keyword>
<dbReference type="InterPro" id="IPR012338">
    <property type="entry name" value="Beta-lactam/transpept-like"/>
</dbReference>
<evidence type="ECO:0000256" key="14">
    <source>
        <dbReference type="HAMAP-Rule" id="MF_02081"/>
    </source>
</evidence>
<dbReference type="GO" id="GO:0071972">
    <property type="term" value="F:peptidoglycan L,D-transpeptidase activity"/>
    <property type="evidence" value="ECO:0007669"/>
    <property type="project" value="TreeGrafter"/>
</dbReference>
<keyword evidence="6 14" id="KW-0645">Protease</keyword>
<dbReference type="InterPro" id="IPR036138">
    <property type="entry name" value="PBP_dimer_sf"/>
</dbReference>
<dbReference type="RefSeq" id="WP_016504012.1">
    <property type="nucleotide sequence ID" value="NZ_AMSD01000002.1"/>
</dbReference>
<dbReference type="InterPro" id="IPR017790">
    <property type="entry name" value="Penicillin-binding_protein_2"/>
</dbReference>
<keyword evidence="10 14" id="KW-0573">Peptidoglycan synthesis</keyword>
<dbReference type="SUPFAM" id="SSF56519">
    <property type="entry name" value="Penicillin binding protein dimerisation domain"/>
    <property type="match status" value="1"/>
</dbReference>
<comment type="similarity">
    <text evidence="14">Belongs to the transpeptidase family. MrdA subfamily.</text>
</comment>
<dbReference type="UniPathway" id="UPA00219"/>
<keyword evidence="13 14" id="KW-0961">Cell wall biogenesis/degradation</keyword>
<evidence type="ECO:0000313" key="18">
    <source>
        <dbReference type="Proteomes" id="UP000053688"/>
    </source>
</evidence>
<dbReference type="GO" id="GO:0005886">
    <property type="term" value="C:plasma membrane"/>
    <property type="evidence" value="ECO:0007669"/>
    <property type="project" value="UniProtKB-SubCell"/>
</dbReference>
<proteinExistence type="inferred from homology"/>
<keyword evidence="18" id="KW-1185">Reference proteome</keyword>
<comment type="subcellular location">
    <subcellularLocation>
        <location evidence="14">Cell inner membrane</location>
        <topology evidence="14">Single-pass membrane protein</topology>
    </subcellularLocation>
    <subcellularLocation>
        <location evidence="2">Cell membrane</location>
    </subcellularLocation>
    <subcellularLocation>
        <location evidence="1">Membrane</location>
        <topology evidence="1">Single-pass membrane protein</topology>
    </subcellularLocation>
</comment>
<keyword evidence="5 14" id="KW-0121">Carboxypeptidase</keyword>
<evidence type="ECO:0000256" key="1">
    <source>
        <dbReference type="ARBA" id="ARBA00004167"/>
    </source>
</evidence>
<feature type="domain" description="Penicillin-binding protein transpeptidase" evidence="15">
    <location>
        <begin position="275"/>
        <end position="618"/>
    </location>
</feature>
<evidence type="ECO:0000256" key="8">
    <source>
        <dbReference type="ARBA" id="ARBA00022801"/>
    </source>
</evidence>
<dbReference type="GO" id="GO:0006508">
    <property type="term" value="P:proteolysis"/>
    <property type="evidence" value="ECO:0007669"/>
    <property type="project" value="UniProtKB-KW"/>
</dbReference>
<dbReference type="Pfam" id="PF03717">
    <property type="entry name" value="PBP_dimer"/>
    <property type="match status" value="1"/>
</dbReference>
<evidence type="ECO:0000256" key="5">
    <source>
        <dbReference type="ARBA" id="ARBA00022645"/>
    </source>
</evidence>
<dbReference type="InterPro" id="IPR001460">
    <property type="entry name" value="PCN-bd_Tpept"/>
</dbReference>
<dbReference type="InterPro" id="IPR005311">
    <property type="entry name" value="PBP_dimer"/>
</dbReference>
<dbReference type="PANTHER" id="PTHR30627">
    <property type="entry name" value="PEPTIDOGLYCAN D,D-TRANSPEPTIDASE"/>
    <property type="match status" value="1"/>
</dbReference>
<dbReference type="Proteomes" id="UP000053688">
    <property type="component" value="Unassembled WGS sequence"/>
</dbReference>
<dbReference type="Gene3D" id="3.30.1390.30">
    <property type="entry name" value="Penicillin-binding protein 2a, domain 3"/>
    <property type="match status" value="1"/>
</dbReference>
<evidence type="ECO:0000256" key="7">
    <source>
        <dbReference type="ARBA" id="ARBA00022692"/>
    </source>
</evidence>
<comment type="function">
    <text evidence="14">Catalyzes cross-linking of the peptidoglycan cell wall.</text>
</comment>
<comment type="caution">
    <text evidence="17">The sequence shown here is derived from an EMBL/GenBank/DDBJ whole genome shotgun (WGS) entry which is preliminary data.</text>
</comment>
<dbReference type="PATRIC" id="fig|1236703.3.peg.695"/>
<dbReference type="PANTHER" id="PTHR30627:SF2">
    <property type="entry name" value="PEPTIDOGLYCAN D,D-TRANSPEPTIDASE MRDA"/>
    <property type="match status" value="1"/>
</dbReference>
<comment type="caution">
    <text evidence="14">Lacks conserved residue(s) required for the propagation of feature annotation.</text>
</comment>
<dbReference type="EMBL" id="AMSD01000002">
    <property type="protein sequence ID" value="EPE37380.1"/>
    <property type="molecule type" value="Genomic_DNA"/>
</dbReference>
<evidence type="ECO:0000256" key="10">
    <source>
        <dbReference type="ARBA" id="ARBA00022984"/>
    </source>
</evidence>
<evidence type="ECO:0000256" key="3">
    <source>
        <dbReference type="ARBA" id="ARBA00022475"/>
    </source>
</evidence>
<dbReference type="AlphaFoldDB" id="S3DI59"/>
<dbReference type="STRING" id="28176.CF66_0124"/>
<evidence type="ECO:0000259" key="16">
    <source>
        <dbReference type="Pfam" id="PF03717"/>
    </source>
</evidence>
<evidence type="ECO:0000256" key="12">
    <source>
        <dbReference type="ARBA" id="ARBA00023136"/>
    </source>
</evidence>
<evidence type="ECO:0000256" key="6">
    <source>
        <dbReference type="ARBA" id="ARBA00022670"/>
    </source>
</evidence>
<evidence type="ECO:0000256" key="11">
    <source>
        <dbReference type="ARBA" id="ARBA00022989"/>
    </source>
</evidence>
<sequence>MLRKRTTIRDYQIELQYFKKSSIVSFIVILLLTCLLLLNLYDIQINQYQDYQTRSNDNRIKIVPISPNRGLIFDRNGNLLAENRPVFQLEIVPGKVKDIDYTIAKQQQIFPQITSEHIKAFKKEQRQNQNLRFKSIPLLTQLTPEQVAKFSVNQHKYPGVSVNASLKRYYPYGEGVTHIIGYISRINEEDMKKLIREGKNTNYQATRNIGKVGIERYYEEILHGTSGYQKVEVNSQGNVIRILKHVPAIPGKNIILNLDIELQLYIYRLFNGRKGAAIVLNPSDNSILAMVSSPSYNPNLFVHGISNKIYSSLIDNKNRPLVNRATLSIYPPASTIKPFISIAALEEGIITPTTTRNDPGYWNIPNSNAKPFRDWLRFGHGEVNISKAIEESVDTFFYQIAYTMGIDKISKWMMMFGFGKYTGIDIYEESKANMPTRAWKMDRYNAPWYQGDTIPVGIGQGYWTATPIQISKATSILVNHGKVMAPHLLRTIIDSDHNSNLTKISKIKTYPSIKGIPKQYWNIAADGMKLVNHGKKGTARKAFKNTKYLSAGKSGTAQVFTLSENEEYKAEDLEEHLRDHALFTGFAPFKKPKFIVTVVLENAGGGSSHAGPFVRKIFDRAILGKEKDLKD</sequence>
<feature type="domain" description="Penicillin-binding protein dimerisation" evidence="16">
    <location>
        <begin position="65"/>
        <end position="241"/>
    </location>
</feature>
<dbReference type="Gene3D" id="3.90.1310.10">
    <property type="entry name" value="Penicillin-binding protein 2a (Domain 2)"/>
    <property type="match status" value="1"/>
</dbReference>
<dbReference type="Pfam" id="PF00905">
    <property type="entry name" value="Transpeptidase"/>
    <property type="match status" value="1"/>
</dbReference>
<comment type="catalytic activity">
    <reaction evidence="14">
        <text>Preferential cleavage: (Ac)2-L-Lys-D-Ala-|-D-Ala. Also transpeptidation of peptidyl-alanyl moieties that are N-acyl substituents of D-alanine.</text>
        <dbReference type="EC" id="3.4.16.4"/>
    </reaction>
</comment>
<dbReference type="NCBIfam" id="TIGR03423">
    <property type="entry name" value="pbp2_mrdA"/>
    <property type="match status" value="1"/>
</dbReference>
<keyword evidence="9 14" id="KW-0133">Cell shape</keyword>